<dbReference type="Gramene" id="PVH65844">
    <property type="protein sequence ID" value="PVH65844"/>
    <property type="gene ID" value="PAHAL_1G088500"/>
</dbReference>
<proteinExistence type="predicted"/>
<evidence type="ECO:0000256" key="1">
    <source>
        <dbReference type="SAM" id="MobiDB-lite"/>
    </source>
</evidence>
<accession>A0A2T8KUJ8</accession>
<feature type="region of interest" description="Disordered" evidence="1">
    <location>
        <begin position="75"/>
        <end position="104"/>
    </location>
</feature>
<evidence type="ECO:0000313" key="2">
    <source>
        <dbReference type="EMBL" id="PVH65844.1"/>
    </source>
</evidence>
<dbReference type="AlphaFoldDB" id="A0A2T8KUJ8"/>
<name>A0A2T8KUJ8_9POAL</name>
<dbReference type="EMBL" id="CM008046">
    <property type="protein sequence ID" value="PVH65844.1"/>
    <property type="molecule type" value="Genomic_DNA"/>
</dbReference>
<reference evidence="2" key="1">
    <citation type="submission" date="2018-04" db="EMBL/GenBank/DDBJ databases">
        <title>WGS assembly of Panicum hallii.</title>
        <authorList>
            <person name="Lovell J."/>
            <person name="Jenkins J."/>
            <person name="Lowry D."/>
            <person name="Mamidi S."/>
            <person name="Sreedasyam A."/>
            <person name="Weng X."/>
            <person name="Barry K."/>
            <person name="Bonette J."/>
            <person name="Campitelli B."/>
            <person name="Daum C."/>
            <person name="Gordon S."/>
            <person name="Gould B."/>
            <person name="Lipzen A."/>
            <person name="Macqueen A."/>
            <person name="Palacio-Mejia J."/>
            <person name="Plott C."/>
            <person name="Shakirov E."/>
            <person name="Shu S."/>
            <person name="Yoshinaga Y."/>
            <person name="Zane M."/>
            <person name="Rokhsar D."/>
            <person name="Grimwood J."/>
            <person name="Schmutz J."/>
            <person name="Juenger T."/>
        </authorList>
    </citation>
    <scope>NUCLEOTIDE SEQUENCE [LARGE SCALE GENOMIC DNA]</scope>
    <source>
        <strain evidence="2">FIL2</strain>
    </source>
</reference>
<sequence>MEVWGVLGRFGGGADELAGEMEKVQVVSGGRCYRCLFGPPGPVLARARHGPVNFVPGWSSTTLYRAVLAHGLHRRPKPGSMGMFPAGPARKARVGPAHNPPSHPPDHHCLNSKFHNHSNFTNIQVKEAK</sequence>
<protein>
    <submittedName>
        <fullName evidence="2">Uncharacterized protein</fullName>
    </submittedName>
</protein>
<gene>
    <name evidence="2" type="ORF">PAHAL_1G088500</name>
</gene>
<organism evidence="2">
    <name type="scientific">Panicum hallii</name>
    <dbReference type="NCBI Taxonomy" id="206008"/>
    <lineage>
        <taxon>Eukaryota</taxon>
        <taxon>Viridiplantae</taxon>
        <taxon>Streptophyta</taxon>
        <taxon>Embryophyta</taxon>
        <taxon>Tracheophyta</taxon>
        <taxon>Spermatophyta</taxon>
        <taxon>Magnoliopsida</taxon>
        <taxon>Liliopsida</taxon>
        <taxon>Poales</taxon>
        <taxon>Poaceae</taxon>
        <taxon>PACMAD clade</taxon>
        <taxon>Panicoideae</taxon>
        <taxon>Panicodae</taxon>
        <taxon>Paniceae</taxon>
        <taxon>Panicinae</taxon>
        <taxon>Panicum</taxon>
        <taxon>Panicum sect. Panicum</taxon>
    </lineage>
</organism>
<dbReference type="Proteomes" id="UP000243499">
    <property type="component" value="Chromosome 1"/>
</dbReference>